<keyword evidence="9" id="KW-1185">Reference proteome</keyword>
<evidence type="ECO:0000259" key="7">
    <source>
        <dbReference type="PROSITE" id="PS50053"/>
    </source>
</evidence>
<evidence type="ECO:0000256" key="1">
    <source>
        <dbReference type="ARBA" id="ARBA00008941"/>
    </source>
</evidence>
<dbReference type="GO" id="GO:0005524">
    <property type="term" value="F:ATP binding"/>
    <property type="evidence" value="ECO:0007669"/>
    <property type="project" value="UniProtKB-KW"/>
</dbReference>
<reference evidence="8" key="1">
    <citation type="submission" date="2021-11" db="EMBL/GenBank/DDBJ databases">
        <authorList>
            <consortium name="Genoscope - CEA"/>
            <person name="William W."/>
        </authorList>
    </citation>
    <scope>NUCLEOTIDE SEQUENCE</scope>
</reference>
<protein>
    <recommendedName>
        <fullName evidence="7">Ubiquitin-like domain-containing protein</fullName>
    </recommendedName>
</protein>
<comment type="caution">
    <text evidence="8">The sequence shown here is derived from an EMBL/GenBank/DDBJ whole genome shotgun (WGS) entry which is preliminary data.</text>
</comment>
<dbReference type="CDD" id="cd17039">
    <property type="entry name" value="Ubl_ubiquitin_like"/>
    <property type="match status" value="1"/>
</dbReference>
<dbReference type="Pfam" id="PF00240">
    <property type="entry name" value="ubiquitin"/>
    <property type="match status" value="1"/>
</dbReference>
<feature type="compositionally biased region" description="Low complexity" evidence="6">
    <location>
        <begin position="543"/>
        <end position="573"/>
    </location>
</feature>
<dbReference type="PROSITE" id="PS50053">
    <property type="entry name" value="UBIQUITIN_2"/>
    <property type="match status" value="1"/>
</dbReference>
<feature type="region of interest" description="Disordered" evidence="6">
    <location>
        <begin position="501"/>
        <end position="622"/>
    </location>
</feature>
<feature type="domain" description="Ubiquitin-like" evidence="7">
    <location>
        <begin position="60"/>
        <end position="114"/>
    </location>
</feature>
<dbReference type="EMBL" id="CAKKNE010000005">
    <property type="protein sequence ID" value="CAH0375747.1"/>
    <property type="molecule type" value="Genomic_DNA"/>
</dbReference>
<dbReference type="Proteomes" id="UP000789595">
    <property type="component" value="Unassembled WGS sequence"/>
</dbReference>
<sequence>MATPPPPPPSTPRTPQPRRAETVHSAGGVGSTLKTTDAALVIYLADAWAARAVLGGRRKLEVTPWTTVRETKALVAKLLKIPPQRQRLFWRSTELVDARTLEESGVHKSGETLLFDVSHQATASSPTLEPVSCAAIHEAEGALPPPLGKALLKARRGLVVGRRKPELALDGTGGTYFLAGLDGVYAGCFKPSDEETFCENNPRLFAGDSSALRRGVRPGEAHAREVAAYLLDARSGSLAGVPATTLATSSHKNYAYADRRVVEKIGSFQVYVPHDGVAEDFAPSTFDVARLQAIAALDVRCLNSDRNAANLLVPSNKKKDIRLVPIDHGFCLPEVLSIEWFDWCWIDWKAVSEPVDPRVKASILSLDAEKDATALRDALGLRPKSLRLLIAATKLLQKGVRAGLTIRDVAELVVKPDDSSSAPGGKAAATKGRLAVCVTRANDLADLAVKEGRSRGARPRFVGRVVSPPASPGKDEDLIRAAVAVKAAALPASEPIRITTSGAWGTAWPKPPQRSPSPSSPKGSPRWVDGPPSSVLERPRGVPASPMASRLLSSSSGDDSDPRGSPSSASSPPQVTPPSERIDDQPRRFSAPPLPDVEARPRTDSTVGELPRPTPRKARGSPLVRLHSCPSLAEAVSVKLVDRKEGQPLRRNRSRGEYLDGAALRRLRSHDEVEHDAHFAHYLDGLLDDLVAWKKRRVDYPALSTTA</sequence>
<name>A0A8J2SX83_9STRA</name>
<comment type="similarity">
    <text evidence="1">Belongs to the PI3/PI4-kinase family. Type II PI4K subfamily.</text>
</comment>
<organism evidence="8 9">
    <name type="scientific">Pelagomonas calceolata</name>
    <dbReference type="NCBI Taxonomy" id="35677"/>
    <lineage>
        <taxon>Eukaryota</taxon>
        <taxon>Sar</taxon>
        <taxon>Stramenopiles</taxon>
        <taxon>Ochrophyta</taxon>
        <taxon>Pelagophyceae</taxon>
        <taxon>Pelagomonadales</taxon>
        <taxon>Pelagomonadaceae</taxon>
        <taxon>Pelagomonas</taxon>
    </lineage>
</organism>
<keyword evidence="3" id="KW-0547">Nucleotide-binding</keyword>
<evidence type="ECO:0000313" key="8">
    <source>
        <dbReference type="EMBL" id="CAH0375747.1"/>
    </source>
</evidence>
<feature type="region of interest" description="Disordered" evidence="6">
    <location>
        <begin position="1"/>
        <end position="30"/>
    </location>
</feature>
<feature type="compositionally biased region" description="Pro residues" evidence="6">
    <location>
        <begin position="509"/>
        <end position="519"/>
    </location>
</feature>
<dbReference type="PANTHER" id="PTHR45800:SF11">
    <property type="entry name" value="PHOSPHATIDYLINOSITOL 3-KINASE-RELATED PROTEIN KINASE"/>
    <property type="match status" value="1"/>
</dbReference>
<keyword evidence="2" id="KW-0808">Transferase</keyword>
<dbReference type="InterPro" id="IPR000403">
    <property type="entry name" value="PI3/4_kinase_cat_dom"/>
</dbReference>
<evidence type="ECO:0000256" key="2">
    <source>
        <dbReference type="ARBA" id="ARBA00022679"/>
    </source>
</evidence>
<dbReference type="GO" id="GO:0016301">
    <property type="term" value="F:kinase activity"/>
    <property type="evidence" value="ECO:0007669"/>
    <property type="project" value="UniProtKB-KW"/>
</dbReference>
<accession>A0A8J2SX83</accession>
<feature type="compositionally biased region" description="Pro residues" evidence="6">
    <location>
        <begin position="1"/>
        <end position="15"/>
    </location>
</feature>
<evidence type="ECO:0000256" key="3">
    <source>
        <dbReference type="ARBA" id="ARBA00022741"/>
    </source>
</evidence>
<evidence type="ECO:0000313" key="9">
    <source>
        <dbReference type="Proteomes" id="UP000789595"/>
    </source>
</evidence>
<dbReference type="AlphaFoldDB" id="A0A8J2SX83"/>
<dbReference type="PANTHER" id="PTHR45800">
    <property type="entry name" value="PHOSPHATIDYLINOSITOL 4-KINASE GAMMA"/>
    <property type="match status" value="1"/>
</dbReference>
<evidence type="ECO:0000256" key="4">
    <source>
        <dbReference type="ARBA" id="ARBA00022777"/>
    </source>
</evidence>
<dbReference type="Gene3D" id="3.10.20.90">
    <property type="entry name" value="Phosphatidylinositol 3-kinase Catalytic Subunit, Chain A, domain 1"/>
    <property type="match status" value="1"/>
</dbReference>
<dbReference type="Pfam" id="PF00454">
    <property type="entry name" value="PI3_PI4_kinase"/>
    <property type="match status" value="1"/>
</dbReference>
<keyword evidence="5" id="KW-0067">ATP-binding</keyword>
<dbReference type="OrthoDB" id="5839at2759"/>
<evidence type="ECO:0000256" key="5">
    <source>
        <dbReference type="ARBA" id="ARBA00022840"/>
    </source>
</evidence>
<dbReference type="InterPro" id="IPR029071">
    <property type="entry name" value="Ubiquitin-like_domsf"/>
</dbReference>
<proteinExistence type="inferred from homology"/>
<dbReference type="InterPro" id="IPR044571">
    <property type="entry name" value="P4KG1-8"/>
</dbReference>
<evidence type="ECO:0000256" key="6">
    <source>
        <dbReference type="SAM" id="MobiDB-lite"/>
    </source>
</evidence>
<dbReference type="SUPFAM" id="SSF54236">
    <property type="entry name" value="Ubiquitin-like"/>
    <property type="match status" value="1"/>
</dbReference>
<keyword evidence="4" id="KW-0418">Kinase</keyword>
<dbReference type="InterPro" id="IPR000626">
    <property type="entry name" value="Ubiquitin-like_dom"/>
</dbReference>
<gene>
    <name evidence="8" type="ORF">PECAL_5P02900</name>
</gene>